<keyword evidence="1" id="KW-0805">Transcription regulation</keyword>
<evidence type="ECO:0000256" key="2">
    <source>
        <dbReference type="ARBA" id="ARBA00023125"/>
    </source>
</evidence>
<dbReference type="SMART" id="SM00421">
    <property type="entry name" value="HTH_LUXR"/>
    <property type="match status" value="1"/>
</dbReference>
<sequence>MASIPTAWLEPVVEAAVDGIESPARVAAALAAAIGADQVLTADVDFAAGVYVVEDPRFPGSRYDADVLLTPEGMHPAVTSYLDDLGDRSPRRVSDILTDREWLATVAYQQVFRASRARYQLSLVTELTPPNIGRGWVLTRSSRDFSDADVEMAARILPALAVTAALARSVAAKKAAPAILTWRESEILLCLSLGASAEETGAELHISPRTVRKHLENIYRKLECHDRIHALRKARDLGILGP</sequence>
<accession>A0A495IE15</accession>
<dbReference type="InterPro" id="IPR016032">
    <property type="entry name" value="Sig_transdc_resp-reg_C-effctor"/>
</dbReference>
<name>A0A495IE15_9MICO</name>
<organism evidence="5 6">
    <name type="scientific">Frondihabitans australicus</name>
    <dbReference type="NCBI Taxonomy" id="386892"/>
    <lineage>
        <taxon>Bacteria</taxon>
        <taxon>Bacillati</taxon>
        <taxon>Actinomycetota</taxon>
        <taxon>Actinomycetes</taxon>
        <taxon>Micrococcales</taxon>
        <taxon>Microbacteriaceae</taxon>
        <taxon>Frondihabitans</taxon>
    </lineage>
</organism>
<gene>
    <name evidence="5" type="ORF">C8E83_0674</name>
</gene>
<dbReference type="PANTHER" id="PTHR44688:SF16">
    <property type="entry name" value="DNA-BINDING TRANSCRIPTIONAL ACTIVATOR DEVR_DOSR"/>
    <property type="match status" value="1"/>
</dbReference>
<proteinExistence type="predicted"/>
<dbReference type="OrthoDB" id="3197423at2"/>
<dbReference type="InterPro" id="IPR000792">
    <property type="entry name" value="Tscrpt_reg_LuxR_C"/>
</dbReference>
<feature type="domain" description="HTH luxR-type" evidence="4">
    <location>
        <begin position="173"/>
        <end position="238"/>
    </location>
</feature>
<evidence type="ECO:0000259" key="4">
    <source>
        <dbReference type="PROSITE" id="PS50043"/>
    </source>
</evidence>
<evidence type="ECO:0000256" key="3">
    <source>
        <dbReference type="ARBA" id="ARBA00023163"/>
    </source>
</evidence>
<dbReference type="EMBL" id="RBKS01000001">
    <property type="protein sequence ID" value="RKR73581.1"/>
    <property type="molecule type" value="Genomic_DNA"/>
</dbReference>
<keyword evidence="6" id="KW-1185">Reference proteome</keyword>
<dbReference type="PROSITE" id="PS50043">
    <property type="entry name" value="HTH_LUXR_2"/>
    <property type="match status" value="1"/>
</dbReference>
<evidence type="ECO:0000313" key="5">
    <source>
        <dbReference type="EMBL" id="RKR73581.1"/>
    </source>
</evidence>
<dbReference type="GO" id="GO:0003677">
    <property type="term" value="F:DNA binding"/>
    <property type="evidence" value="ECO:0007669"/>
    <property type="project" value="UniProtKB-KW"/>
</dbReference>
<dbReference type="AlphaFoldDB" id="A0A495IE15"/>
<dbReference type="SUPFAM" id="SSF46894">
    <property type="entry name" value="C-terminal effector domain of the bipartite response regulators"/>
    <property type="match status" value="1"/>
</dbReference>
<dbReference type="GO" id="GO:0006355">
    <property type="term" value="P:regulation of DNA-templated transcription"/>
    <property type="evidence" value="ECO:0007669"/>
    <property type="project" value="InterPro"/>
</dbReference>
<protein>
    <submittedName>
        <fullName evidence="5">Regulatory LuxR family protein</fullName>
    </submittedName>
</protein>
<evidence type="ECO:0000256" key="1">
    <source>
        <dbReference type="ARBA" id="ARBA00023015"/>
    </source>
</evidence>
<dbReference type="Gene3D" id="1.10.10.10">
    <property type="entry name" value="Winged helix-like DNA-binding domain superfamily/Winged helix DNA-binding domain"/>
    <property type="match status" value="1"/>
</dbReference>
<dbReference type="CDD" id="cd06170">
    <property type="entry name" value="LuxR_C_like"/>
    <property type="match status" value="1"/>
</dbReference>
<keyword evidence="2" id="KW-0238">DNA-binding</keyword>
<dbReference type="InterPro" id="IPR036388">
    <property type="entry name" value="WH-like_DNA-bd_sf"/>
</dbReference>
<reference evidence="5 6" key="1">
    <citation type="submission" date="2018-10" db="EMBL/GenBank/DDBJ databases">
        <title>Sequencing the genomes of 1000 actinobacteria strains.</title>
        <authorList>
            <person name="Klenk H.-P."/>
        </authorList>
    </citation>
    <scope>NUCLEOTIDE SEQUENCE [LARGE SCALE GENOMIC DNA]</scope>
    <source>
        <strain evidence="5 6">DSM 17894</strain>
    </source>
</reference>
<dbReference type="PRINTS" id="PR00038">
    <property type="entry name" value="HTHLUXR"/>
</dbReference>
<evidence type="ECO:0000313" key="6">
    <source>
        <dbReference type="Proteomes" id="UP000280008"/>
    </source>
</evidence>
<keyword evidence="3" id="KW-0804">Transcription</keyword>
<dbReference type="Proteomes" id="UP000280008">
    <property type="component" value="Unassembled WGS sequence"/>
</dbReference>
<dbReference type="PANTHER" id="PTHR44688">
    <property type="entry name" value="DNA-BINDING TRANSCRIPTIONAL ACTIVATOR DEVR_DOSR"/>
    <property type="match status" value="1"/>
</dbReference>
<comment type="caution">
    <text evidence="5">The sequence shown here is derived from an EMBL/GenBank/DDBJ whole genome shotgun (WGS) entry which is preliminary data.</text>
</comment>
<dbReference type="Pfam" id="PF00196">
    <property type="entry name" value="GerE"/>
    <property type="match status" value="1"/>
</dbReference>
<dbReference type="RefSeq" id="WP_121368433.1">
    <property type="nucleotide sequence ID" value="NZ_RBKS01000001.1"/>
</dbReference>